<accession>A0A022RRX8</accession>
<evidence type="ECO:0000256" key="2">
    <source>
        <dbReference type="ARBA" id="ARBA00022737"/>
    </source>
</evidence>
<dbReference type="SUPFAM" id="SSF50978">
    <property type="entry name" value="WD40 repeat-like"/>
    <property type="match status" value="1"/>
</dbReference>
<dbReference type="CDD" id="cd00200">
    <property type="entry name" value="WD40"/>
    <property type="match status" value="1"/>
</dbReference>
<feature type="repeat" description="WD" evidence="3">
    <location>
        <begin position="234"/>
        <end position="275"/>
    </location>
</feature>
<dbReference type="PROSITE" id="PS00678">
    <property type="entry name" value="WD_REPEATS_1"/>
    <property type="match status" value="1"/>
</dbReference>
<keyword evidence="5" id="KW-1185">Reference proteome</keyword>
<dbReference type="InterPro" id="IPR020472">
    <property type="entry name" value="WD40_PAC1"/>
</dbReference>
<dbReference type="Proteomes" id="UP000030748">
    <property type="component" value="Unassembled WGS sequence"/>
</dbReference>
<protein>
    <recommendedName>
        <fullName evidence="6">CTLH domain-containing protein</fullName>
    </recommendedName>
</protein>
<feature type="repeat" description="WD" evidence="3">
    <location>
        <begin position="188"/>
        <end position="229"/>
    </location>
</feature>
<evidence type="ECO:0008006" key="6">
    <source>
        <dbReference type="Google" id="ProtNLM"/>
    </source>
</evidence>
<feature type="repeat" description="WD" evidence="3">
    <location>
        <begin position="446"/>
        <end position="479"/>
    </location>
</feature>
<sequence length="479" mass="54390">MGIQPRESQVIAGSQTLIKKVELVRFMIEALNSLDYKETAMCLERESGIHLHSQRVKLFMEQIIKGEWDESLSTLPSIESIDEKSVESASAAILQHKLSKACIEKNFAEVSNTLKNQIAPLCKNDKHLMARYLLNRSHSKESLGEIMPNLRNILSRQMIPERRLANLVDRALLDEKYTHIPSKTLQILKGHFDEVWFVQFSHNGKYLASSSRDYRVVIWEVNEATHEVSLMRVLRGHSKAVSYMSWSPDDTQLLTCGQNERVRRWNILSGELLREYFIWGTGTFSCTWTPKGDCVLAGLADHTIIVWSLEGKEMHRLEEPHVSSWTSDLAIKSNGVIITAFDLDSILLFGHEKRKLLEVEDGEVLTFCLSEDGDFLLVSLLNEEIQLWNIGLEQPVIVKTFEGHKRQKFIVRTCFGGKGQGFVASGSEDTQVYVWDRASGEIIRKLEGHSRTVTCVSWNPTNPSMLASASDDGTIRIWG</sequence>
<dbReference type="OMA" id="IDRTEYV"/>
<reference evidence="4 5" key="1">
    <citation type="journal article" date="2013" name="Proc. Natl. Acad. Sci. U.S.A.">
        <title>Fine-scale variation in meiotic recombination in Mimulus inferred from population shotgun sequencing.</title>
        <authorList>
            <person name="Hellsten U."/>
            <person name="Wright K.M."/>
            <person name="Jenkins J."/>
            <person name="Shu S."/>
            <person name="Yuan Y."/>
            <person name="Wessler S.R."/>
            <person name="Schmutz J."/>
            <person name="Willis J.H."/>
            <person name="Rokhsar D.S."/>
        </authorList>
    </citation>
    <scope>NUCLEOTIDE SEQUENCE [LARGE SCALE GENOMIC DNA]</scope>
    <source>
        <strain evidence="5">cv. DUN x IM62</strain>
    </source>
</reference>
<dbReference type="Gene3D" id="2.130.10.10">
    <property type="entry name" value="YVTN repeat-like/Quinoprotein amine dehydrogenase"/>
    <property type="match status" value="1"/>
</dbReference>
<dbReference type="PANTHER" id="PTHR22838">
    <property type="entry name" value="WD REPEAT PROTEIN 26-RELATED"/>
    <property type="match status" value="1"/>
</dbReference>
<dbReference type="InterPro" id="IPR006594">
    <property type="entry name" value="LisH"/>
</dbReference>
<feature type="repeat" description="WD" evidence="3">
    <location>
        <begin position="422"/>
        <end position="445"/>
    </location>
</feature>
<dbReference type="InterPro" id="IPR019775">
    <property type="entry name" value="WD40_repeat_CS"/>
</dbReference>
<dbReference type="InterPro" id="IPR036322">
    <property type="entry name" value="WD40_repeat_dom_sf"/>
</dbReference>
<name>A0A022RRX8_ERYGU</name>
<dbReference type="PANTHER" id="PTHR22838:SF0">
    <property type="entry name" value="WD REPEAT-CONTAINING PROTEIN 26"/>
    <property type="match status" value="1"/>
</dbReference>
<evidence type="ECO:0000256" key="1">
    <source>
        <dbReference type="ARBA" id="ARBA00022574"/>
    </source>
</evidence>
<dbReference type="PROSITE" id="PS50082">
    <property type="entry name" value="WD_REPEATS_2"/>
    <property type="match status" value="4"/>
</dbReference>
<dbReference type="PROSITE" id="PS50896">
    <property type="entry name" value="LISH"/>
    <property type="match status" value="1"/>
</dbReference>
<keyword evidence="1 3" id="KW-0853">WD repeat</keyword>
<dbReference type="InterPro" id="IPR001680">
    <property type="entry name" value="WD40_rpt"/>
</dbReference>
<evidence type="ECO:0000256" key="3">
    <source>
        <dbReference type="PROSITE-ProRule" id="PRU00221"/>
    </source>
</evidence>
<dbReference type="EMBL" id="KI630276">
    <property type="protein sequence ID" value="EYU42819.1"/>
    <property type="molecule type" value="Genomic_DNA"/>
</dbReference>
<dbReference type="OrthoDB" id="972532at2759"/>
<dbReference type="PhylomeDB" id="A0A022RRX8"/>
<dbReference type="eggNOG" id="KOG0293">
    <property type="taxonomic scope" value="Eukaryota"/>
</dbReference>
<dbReference type="SMART" id="SM00320">
    <property type="entry name" value="WD40"/>
    <property type="match status" value="6"/>
</dbReference>
<gene>
    <name evidence="4" type="ORF">MIMGU_mgv1a005559mg</name>
</gene>
<dbReference type="PROSITE" id="PS50294">
    <property type="entry name" value="WD_REPEATS_REGION"/>
    <property type="match status" value="3"/>
</dbReference>
<dbReference type="STRING" id="4155.A0A022RRX8"/>
<dbReference type="Pfam" id="PF23627">
    <property type="entry name" value="LisH_WDR26"/>
    <property type="match status" value="1"/>
</dbReference>
<organism evidence="4 5">
    <name type="scientific">Erythranthe guttata</name>
    <name type="common">Yellow monkey flower</name>
    <name type="synonym">Mimulus guttatus</name>
    <dbReference type="NCBI Taxonomy" id="4155"/>
    <lineage>
        <taxon>Eukaryota</taxon>
        <taxon>Viridiplantae</taxon>
        <taxon>Streptophyta</taxon>
        <taxon>Embryophyta</taxon>
        <taxon>Tracheophyta</taxon>
        <taxon>Spermatophyta</taxon>
        <taxon>Magnoliopsida</taxon>
        <taxon>eudicotyledons</taxon>
        <taxon>Gunneridae</taxon>
        <taxon>Pentapetalae</taxon>
        <taxon>asterids</taxon>
        <taxon>lamiids</taxon>
        <taxon>Lamiales</taxon>
        <taxon>Phrymaceae</taxon>
        <taxon>Erythranthe</taxon>
    </lineage>
</organism>
<dbReference type="PRINTS" id="PR00320">
    <property type="entry name" value="GPROTEINBRPT"/>
</dbReference>
<evidence type="ECO:0000313" key="5">
    <source>
        <dbReference type="Proteomes" id="UP000030748"/>
    </source>
</evidence>
<evidence type="ECO:0000313" key="4">
    <source>
        <dbReference type="EMBL" id="EYU42819.1"/>
    </source>
</evidence>
<keyword evidence="2" id="KW-0677">Repeat</keyword>
<dbReference type="InterPro" id="IPR015943">
    <property type="entry name" value="WD40/YVTN_repeat-like_dom_sf"/>
</dbReference>
<proteinExistence type="predicted"/>
<dbReference type="AlphaFoldDB" id="A0A022RRX8"/>
<dbReference type="Pfam" id="PF00400">
    <property type="entry name" value="WD40"/>
    <property type="match status" value="5"/>
</dbReference>
<dbReference type="InterPro" id="IPR051350">
    <property type="entry name" value="WD_repeat-ST_regulator"/>
</dbReference>